<feature type="compositionally biased region" description="Low complexity" evidence="1">
    <location>
        <begin position="297"/>
        <end position="308"/>
    </location>
</feature>
<dbReference type="Proteomes" id="UP000246078">
    <property type="component" value="Unassembled WGS sequence"/>
</dbReference>
<dbReference type="InterPro" id="IPR051291">
    <property type="entry name" value="CIMAP"/>
</dbReference>
<feature type="region of interest" description="Disordered" evidence="1">
    <location>
        <begin position="1256"/>
        <end position="1282"/>
    </location>
</feature>
<dbReference type="EMBL" id="PRFC01000026">
    <property type="protein sequence ID" value="PWV15962.1"/>
    <property type="molecule type" value="Genomic_DNA"/>
</dbReference>
<feature type="region of interest" description="Disordered" evidence="1">
    <location>
        <begin position="325"/>
        <end position="456"/>
    </location>
</feature>
<dbReference type="VEuPathDB" id="TriTrypDB:TCDM_07062"/>
<dbReference type="VEuPathDB" id="TriTrypDB:BCY84_17213"/>
<dbReference type="OMA" id="HHVKTTA"/>
<feature type="compositionally biased region" description="Polar residues" evidence="1">
    <location>
        <begin position="330"/>
        <end position="342"/>
    </location>
</feature>
<dbReference type="VEuPathDB" id="TriTrypDB:TCSYLVIO_001961"/>
<feature type="compositionally biased region" description="Basic and acidic residues" evidence="1">
    <location>
        <begin position="1014"/>
        <end position="1023"/>
    </location>
</feature>
<dbReference type="Pfam" id="PF07004">
    <property type="entry name" value="SHIPPO-rpt"/>
    <property type="match status" value="14"/>
</dbReference>
<feature type="compositionally biased region" description="Polar residues" evidence="1">
    <location>
        <begin position="1350"/>
        <end position="1362"/>
    </location>
</feature>
<dbReference type="OrthoDB" id="406368at2759"/>
<feature type="region of interest" description="Disordered" evidence="1">
    <location>
        <begin position="1012"/>
        <end position="1034"/>
    </location>
</feature>
<dbReference type="PANTHER" id="PTHR21580:SF28">
    <property type="entry name" value="BOREALIN N-TERMINAL DOMAIN-CONTAINING PROTEIN-RELATED"/>
    <property type="match status" value="1"/>
</dbReference>
<feature type="compositionally biased region" description="Polar residues" evidence="1">
    <location>
        <begin position="358"/>
        <end position="367"/>
    </location>
</feature>
<proteinExistence type="predicted"/>
<feature type="region of interest" description="Disordered" evidence="1">
    <location>
        <begin position="290"/>
        <end position="312"/>
    </location>
</feature>
<reference evidence="2 3" key="1">
    <citation type="journal article" date="2018" name="Microb. Genom.">
        <title>Expanding an expanded genome: long-read sequencing of Trypanosoma cruzi.</title>
        <authorList>
            <person name="Berna L."/>
            <person name="Rodriguez M."/>
            <person name="Chiribao M.L."/>
            <person name="Parodi-Talice A."/>
            <person name="Pita S."/>
            <person name="Rijo G."/>
            <person name="Alvarez-Valin F."/>
            <person name="Robello C."/>
        </authorList>
    </citation>
    <scope>NUCLEOTIDE SEQUENCE [LARGE SCALE GENOMIC DNA]</scope>
    <source>
        <strain evidence="2 3">TCC</strain>
    </source>
</reference>
<dbReference type="VEuPathDB" id="TriTrypDB:ECC02_006132"/>
<feature type="region of interest" description="Disordered" evidence="1">
    <location>
        <begin position="1348"/>
        <end position="1386"/>
    </location>
</feature>
<dbReference type="VEuPathDB" id="TriTrypDB:TcBrA4_0043940"/>
<evidence type="ECO:0000313" key="2">
    <source>
        <dbReference type="EMBL" id="PWV15962.1"/>
    </source>
</evidence>
<dbReference type="VEuPathDB" id="TriTrypDB:TcG_06757"/>
<evidence type="ECO:0008006" key="4">
    <source>
        <dbReference type="Google" id="ProtNLM"/>
    </source>
</evidence>
<sequence>MEPTGSSHAVLVADDFQTQVDVLYAQILASVDFSIDNNLESACGAKSVTQRPVRKRGASVACSASVVKDVAVGEKVCCFCADDIVDVSTTTASTILMSDVNRVCGCSCHLPCAARGSHPEQQQHQQNSVNTSRECLGAMPRSVSSPQKTAGGAYGAYGRSKTGGLVPPRQCQPPSTFGSGRSGMCDSIKKTSAPGPGSYFRGDDEVMRYSMATRSHSKNPPVGGGGGAVGNCGPLGTRHARRSAEDAARALQRQFTLLCQCYWKQFPELGISTNAAAHARNCPCHSIHTASPGGTDSHSSSSSSSRSSCNDASFRVGAKKTLGRRPVVPLTSSPFRVVSPSTKRGAVFGTSPCRVPSTEKQQQQQRSTHTESVENGPRKGRGPLVRDNTPSRGRPLQLTSTPGPGAYNVASAFDAASARGKTRSVSIGKAARRLHTPTESPGPGTYDTESKGQTGAQVKNNYFLTTSSRQLQWMAKHDGECSPGPGEYSTENATRTDARHKNSPAFSFGRAKLPVDAKRLVDASAMGKPDEVPGPGTYDVPMMVPDGATVIGGRSAVITTARRDDNMWRGVYYPPDDVPGPGHYVILKEITGPQWTFSTRGLPSVLEEPSPGPGDYSIPIFDVRRGRSATSFFPTAPRLLHEEANRAANLPGPGAYDVEDVAGVTRSAFIGTTQRFFKPESQEEGVPGPGAYVVKHTARERHIAVPLLASTAPRFYGCDSVDSRDLIPGPGHYDVDDNMRMLHERGAIIGTASRALSLDTAVATAATDAGPGAYDITLPKDGPSFSMRQRLMDRTVNGDPTPGPGKYDPRELSQGPSAVVGIAARFQSADEEMLCNSVPGPGAYEAALPEKLSTTAFFGTSPRFVKNEAVMDEKMGGGLGPGMYDPREARSNIAGAAWGTSPRFFQEEYRDIPGPGAYEVASSSPMRGVVFGNANDKSDWIIPADAANLPGPGSYLPQGAPERMASAVVFGSSPKNALSPEEREAFMQRHIGPGSYDAVLQVPHAFHATFGGADTKRLGEGKPSDTTPGPGQYATTAESQAFVPRGVVFGTASRVPPLQDAAGTPGPGAYVPTLQPNDGSVMGPVSFPTAPRFHGGSERFGDGNTYDTPGPGSYVLDNAGDQLGGRGVVVFGTEPRIPDYEQRERALFPGPGQYECVQDATTTNGPAYSFGKNPRISMHGNNDDGGFVGGGQAGDVPGPGSYDVVIPTLTAPTTRFGTSNRTVGPLLLSEVPGPGTYDVTKTTTVAAASAPAYRFSTAPRESHVDASDTPGPGQYGDSAADGSMWRRFTGASFPTESRFTTGKETDVILPGPGQYSPQHPQWNASQVYSFPSGKKEFFVGNDELPGPGTYNPTISPTGNSIRFGTAERGGEQSGQDGDVPGPGTYDVTLNRQEGPAFSMHRTAPRGPTLVEVEKSYIPGPGTYTLPPAFPATEGAGTGVSFLKAERFKTFDTVVDNVDCVGSLTAPGPGYYDPQLPQSTTGVFIARAPRLAEVGDATAGVTDLPGPGHYEVRRGDPLLTTPLDGGVAMRFTAARFPLRDEATASEMPGPASYSPVAPQNTTSGASFPHAPRFVLTETQERAEQPGPGEYSLPSAWCPSQDVSYSFGTSKKIENVYTTQDIPGPGSYDTNRYATRYLTGPAFTVQGKSTYKDGHAGAEYPGPGAYSPQPVETARTTTFAPPSTVDPDAVFAARVNATPGPATYAIPAALSSQTVAFGTAPRTLEKTEDLPGPGAYLTSGPIVMPSQPAFSFGHASRPDIVPQTQKNAPGPGEYHHPIDPGPPVPAFTFAGAERFAEAQAVSTTDPGQYYHPAPAIQPRGPSFGFPTTISTMTTAAEAAAGVRAGTGSGLGPGVYFHPSHWDLRERGPSFPVTLGHYPPALGADTPGPGAYHVEPRQNTPLAAMTAQIRDLNTK</sequence>
<feature type="region of interest" description="Disordered" evidence="1">
    <location>
        <begin position="1294"/>
        <end position="1316"/>
    </location>
</feature>
<dbReference type="VEuPathDB" id="TriTrypDB:TcCL_ESM06485"/>
<dbReference type="VEuPathDB" id="TriTrypDB:TcCLB.508385.10"/>
<dbReference type="InterPro" id="IPR010736">
    <property type="entry name" value="SHIPPO-rpt"/>
</dbReference>
<protein>
    <recommendedName>
        <fullName evidence="4">Sperm-tail PG-rich repeat</fullName>
    </recommendedName>
</protein>
<name>A0A2V2X673_TRYCR</name>
<dbReference type="VEuPathDB" id="TriTrypDB:TCDM_07060"/>
<gene>
    <name evidence="2" type="ORF">C3747_26g221</name>
</gene>
<dbReference type="VEuPathDB" id="TriTrypDB:C4B63_243g7"/>
<dbReference type="PANTHER" id="PTHR21580">
    <property type="entry name" value="SHIPPO-1-RELATED"/>
    <property type="match status" value="1"/>
</dbReference>
<accession>A0A2V2X673</accession>
<dbReference type="VEuPathDB" id="TriTrypDB:Tc_MARK_747"/>
<evidence type="ECO:0000256" key="1">
    <source>
        <dbReference type="SAM" id="MobiDB-lite"/>
    </source>
</evidence>
<feature type="compositionally biased region" description="Polar residues" evidence="1">
    <location>
        <begin position="1024"/>
        <end position="1034"/>
    </location>
</feature>
<dbReference type="VEuPathDB" id="TriTrypDB:TcCLB.506791.30"/>
<dbReference type="VEuPathDB" id="TriTrypDB:TcCL_ESM06486"/>
<comment type="caution">
    <text evidence="2">The sequence shown here is derived from an EMBL/GenBank/DDBJ whole genome shotgun (WGS) entry which is preliminary data.</text>
</comment>
<dbReference type="VEuPathDB" id="TriTrypDB:C3747_26g221"/>
<evidence type="ECO:0000313" key="3">
    <source>
        <dbReference type="Proteomes" id="UP000246078"/>
    </source>
</evidence>
<feature type="region of interest" description="Disordered" evidence="1">
    <location>
        <begin position="477"/>
        <end position="506"/>
    </location>
</feature>
<organism evidence="2 3">
    <name type="scientific">Trypanosoma cruzi</name>
    <dbReference type="NCBI Taxonomy" id="5693"/>
    <lineage>
        <taxon>Eukaryota</taxon>
        <taxon>Discoba</taxon>
        <taxon>Euglenozoa</taxon>
        <taxon>Kinetoplastea</taxon>
        <taxon>Metakinetoplastina</taxon>
        <taxon>Trypanosomatida</taxon>
        <taxon>Trypanosomatidae</taxon>
        <taxon>Trypanosoma</taxon>
        <taxon>Schizotrypanum</taxon>
    </lineage>
</organism>
<dbReference type="VEuPathDB" id="TriTrypDB:TCDM_07061"/>